<dbReference type="Pfam" id="PF02826">
    <property type="entry name" value="2-Hacid_dh_C"/>
    <property type="match status" value="1"/>
</dbReference>
<evidence type="ECO:0000259" key="5">
    <source>
        <dbReference type="Pfam" id="PF00389"/>
    </source>
</evidence>
<evidence type="ECO:0000256" key="4">
    <source>
        <dbReference type="RuleBase" id="RU003719"/>
    </source>
</evidence>
<dbReference type="GO" id="GO:0004617">
    <property type="term" value="F:phosphoglycerate dehydrogenase activity"/>
    <property type="evidence" value="ECO:0007669"/>
    <property type="project" value="UniProtKB-ARBA"/>
</dbReference>
<comment type="caution">
    <text evidence="7">The sequence shown here is derived from an EMBL/GenBank/DDBJ whole genome shotgun (WGS) entry which is preliminary data.</text>
</comment>
<protein>
    <submittedName>
        <fullName evidence="7">C-terminal binding protein</fullName>
    </submittedName>
</protein>
<dbReference type="AlphaFoldDB" id="A0A939DB89"/>
<feature type="domain" description="D-isomer specific 2-hydroxyacid dehydrogenase NAD-binding" evidence="6">
    <location>
        <begin position="112"/>
        <end position="288"/>
    </location>
</feature>
<dbReference type="SUPFAM" id="SSF51735">
    <property type="entry name" value="NAD(P)-binding Rossmann-fold domains"/>
    <property type="match status" value="1"/>
</dbReference>
<feature type="domain" description="D-isomer specific 2-hydroxyacid dehydrogenase catalytic" evidence="5">
    <location>
        <begin position="18"/>
        <end position="318"/>
    </location>
</feature>
<dbReference type="FunFam" id="3.40.50.720:FF:000041">
    <property type="entry name" value="D-3-phosphoglycerate dehydrogenase"/>
    <property type="match status" value="1"/>
</dbReference>
<dbReference type="PANTHER" id="PTHR43761:SF1">
    <property type="entry name" value="D-ISOMER SPECIFIC 2-HYDROXYACID DEHYDROGENASE CATALYTIC DOMAIN-CONTAINING PROTEIN-RELATED"/>
    <property type="match status" value="1"/>
</dbReference>
<dbReference type="GO" id="GO:0047545">
    <property type="term" value="F:(S)-2-hydroxyglutarate dehydrogenase activity"/>
    <property type="evidence" value="ECO:0007669"/>
    <property type="project" value="UniProtKB-ARBA"/>
</dbReference>
<reference evidence="7" key="1">
    <citation type="submission" date="2021-02" db="EMBL/GenBank/DDBJ databases">
        <title>Abyssanaerobacter marinus gen.nov., sp., nov, anaerobic bacterium isolated from the Onnuri vent field of Indian Ocean and suggestion of Mogibacteriaceae fam. nov., and proposal of reclassification of ambiguous this family's genus member.</title>
        <authorList>
            <person name="Kim Y.J."/>
            <person name="Yang J.-A."/>
        </authorList>
    </citation>
    <scope>NUCLEOTIDE SEQUENCE</scope>
    <source>
        <strain evidence="7">DSM 2634</strain>
    </source>
</reference>
<dbReference type="CDD" id="cd05299">
    <property type="entry name" value="CtBP_dh"/>
    <property type="match status" value="1"/>
</dbReference>
<dbReference type="SUPFAM" id="SSF52283">
    <property type="entry name" value="Formate/glycerate dehydrogenase catalytic domain-like"/>
    <property type="match status" value="1"/>
</dbReference>
<gene>
    <name evidence="7" type="ORF">JYB65_12125</name>
</gene>
<dbReference type="GO" id="GO:0006564">
    <property type="term" value="P:L-serine biosynthetic process"/>
    <property type="evidence" value="ECO:0007669"/>
    <property type="project" value="UniProtKB-ARBA"/>
</dbReference>
<keyword evidence="8" id="KW-1185">Reference proteome</keyword>
<dbReference type="PROSITE" id="PS00671">
    <property type="entry name" value="D_2_HYDROXYACID_DH_3"/>
    <property type="match status" value="1"/>
</dbReference>
<proteinExistence type="inferred from homology"/>
<comment type="similarity">
    <text evidence="1 4">Belongs to the D-isomer specific 2-hydroxyacid dehydrogenase family.</text>
</comment>
<dbReference type="EMBL" id="JAFJZZ010000006">
    <property type="protein sequence ID" value="MBN7774113.1"/>
    <property type="molecule type" value="Genomic_DNA"/>
</dbReference>
<evidence type="ECO:0000256" key="2">
    <source>
        <dbReference type="ARBA" id="ARBA00023002"/>
    </source>
</evidence>
<dbReference type="InterPro" id="IPR036291">
    <property type="entry name" value="NAD(P)-bd_dom_sf"/>
</dbReference>
<evidence type="ECO:0000313" key="7">
    <source>
        <dbReference type="EMBL" id="MBN7774113.1"/>
    </source>
</evidence>
<dbReference type="Proteomes" id="UP000664545">
    <property type="component" value="Unassembled WGS sequence"/>
</dbReference>
<accession>A0A939DB89</accession>
<dbReference type="GO" id="GO:0051287">
    <property type="term" value="F:NAD binding"/>
    <property type="evidence" value="ECO:0007669"/>
    <property type="project" value="InterPro"/>
</dbReference>
<dbReference type="Pfam" id="PF00389">
    <property type="entry name" value="2-Hacid_dh"/>
    <property type="match status" value="1"/>
</dbReference>
<dbReference type="RefSeq" id="WP_206582953.1">
    <property type="nucleotide sequence ID" value="NZ_JAFJZZ010000006.1"/>
</dbReference>
<evidence type="ECO:0000313" key="8">
    <source>
        <dbReference type="Proteomes" id="UP000664545"/>
    </source>
</evidence>
<sequence>MAKWKVVLTDRQFNSIDDERAILEAIGAELLDYQIQDEDSLIKLFKEVNPDAVIMQYANLSRRVIESMPNCQIIAKYAIGLDRIDIPAATENNVCVSNVRDYCIDEVSTHTVALILAITRKITVLNRETKLGNWSYKNMGSVRNLRGLTLGLNSFGKIAQLVAEKMAPYGINIIAYDPFVPADVAAAKGIKLVSFDELVEQSDILSTHVPDMDGTRGMFNKSVFKRMKNTSYLINTGRGPVVNELDLIEALKSGEIAGAALDVTDPEPIQPDNPLCSMNNVIITPHAAYYSDDSEKTLKILTAENVAQRLQGYAPRFLANPELKEKLSLKTLTE</sequence>
<keyword evidence="2 4" id="KW-0560">Oxidoreductase</keyword>
<dbReference type="InterPro" id="IPR050418">
    <property type="entry name" value="D-iso_2-hydroxyacid_DH_PdxB"/>
</dbReference>
<dbReference type="PANTHER" id="PTHR43761">
    <property type="entry name" value="D-ISOMER SPECIFIC 2-HYDROXYACID DEHYDROGENASE FAMILY PROTEIN (AFU_ORTHOLOGUE AFUA_1G13630)"/>
    <property type="match status" value="1"/>
</dbReference>
<evidence type="ECO:0000259" key="6">
    <source>
        <dbReference type="Pfam" id="PF02826"/>
    </source>
</evidence>
<dbReference type="InterPro" id="IPR006139">
    <property type="entry name" value="D-isomer_2_OHA_DH_cat_dom"/>
</dbReference>
<dbReference type="GO" id="GO:0003714">
    <property type="term" value="F:transcription corepressor activity"/>
    <property type="evidence" value="ECO:0007669"/>
    <property type="project" value="InterPro"/>
</dbReference>
<name>A0A939DB89_CLOAM</name>
<organism evidence="7 8">
    <name type="scientific">Clostridium aminobutyricum</name>
    <dbReference type="NCBI Taxonomy" id="33953"/>
    <lineage>
        <taxon>Bacteria</taxon>
        <taxon>Bacillati</taxon>
        <taxon>Bacillota</taxon>
        <taxon>Clostridia</taxon>
        <taxon>Eubacteriales</taxon>
        <taxon>Clostridiaceae</taxon>
        <taxon>Clostridium</taxon>
    </lineage>
</organism>
<dbReference type="InterPro" id="IPR006140">
    <property type="entry name" value="D-isomer_DH_NAD-bd"/>
</dbReference>
<keyword evidence="3" id="KW-0520">NAD</keyword>
<dbReference type="Gene3D" id="3.40.50.720">
    <property type="entry name" value="NAD(P)-binding Rossmann-like Domain"/>
    <property type="match status" value="2"/>
</dbReference>
<dbReference type="InterPro" id="IPR043322">
    <property type="entry name" value="CtBP"/>
</dbReference>
<evidence type="ECO:0000256" key="1">
    <source>
        <dbReference type="ARBA" id="ARBA00005854"/>
    </source>
</evidence>
<dbReference type="InterPro" id="IPR029753">
    <property type="entry name" value="D-isomer_DH_CS"/>
</dbReference>
<evidence type="ECO:0000256" key="3">
    <source>
        <dbReference type="ARBA" id="ARBA00023027"/>
    </source>
</evidence>